<dbReference type="Gene3D" id="3.40.50.300">
    <property type="entry name" value="P-loop containing nucleotide triphosphate hydrolases"/>
    <property type="match status" value="1"/>
</dbReference>
<evidence type="ECO:0000256" key="3">
    <source>
        <dbReference type="ARBA" id="ARBA00022475"/>
    </source>
</evidence>
<dbReference type="PANTHER" id="PTHR42788:SF13">
    <property type="entry name" value="ALIPHATIC SULFONATES IMPORT ATP-BINDING PROTEIN SSUB"/>
    <property type="match status" value="1"/>
</dbReference>
<evidence type="ECO:0000313" key="9">
    <source>
        <dbReference type="Proteomes" id="UP000053096"/>
    </source>
</evidence>
<dbReference type="Pfam" id="PF00005">
    <property type="entry name" value="ABC_tran"/>
    <property type="match status" value="1"/>
</dbReference>
<reference evidence="8 9" key="1">
    <citation type="submission" date="2015-09" db="EMBL/GenBank/DDBJ databases">
        <authorList>
            <person name="Jackson K.R."/>
            <person name="Lunt B.L."/>
            <person name="Fisher J.N.B."/>
            <person name="Gardner A.V."/>
            <person name="Bailey M.E."/>
            <person name="Deus L.M."/>
            <person name="Earl A.S."/>
            <person name="Gibby P.D."/>
            <person name="Hartmann K.A."/>
            <person name="Liu J.E."/>
            <person name="Manci A.M."/>
            <person name="Nielsen D.A."/>
            <person name="Solomon M.B."/>
            <person name="Breakwell D.P."/>
            <person name="Burnett S.H."/>
            <person name="Grose J.H."/>
        </authorList>
    </citation>
    <scope>NUCLEOTIDE SEQUENCE [LARGE SCALE GENOMIC DNA]</scope>
    <source>
        <strain evidence="8 9">2789STDY5608636</strain>
    </source>
</reference>
<dbReference type="InterPro" id="IPR003439">
    <property type="entry name" value="ABC_transporter-like_ATP-bd"/>
</dbReference>
<keyword evidence="2" id="KW-0813">Transport</keyword>
<dbReference type="InterPro" id="IPR003593">
    <property type="entry name" value="AAA+_ATPase"/>
</dbReference>
<dbReference type="CDD" id="cd03293">
    <property type="entry name" value="ABC_NrtD_SsuB_transporters"/>
    <property type="match status" value="1"/>
</dbReference>
<dbReference type="InterPro" id="IPR017871">
    <property type="entry name" value="ABC_transporter-like_CS"/>
</dbReference>
<dbReference type="AlphaFoldDB" id="A0A0J6BVI6"/>
<dbReference type="Proteomes" id="UP000092950">
    <property type="component" value="Chromosome"/>
</dbReference>
<dbReference type="EMBL" id="CP016440">
    <property type="protein sequence ID" value="ANY17561.1"/>
    <property type="molecule type" value="Genomic_DNA"/>
</dbReference>
<feature type="domain" description="ABC transporter" evidence="6">
    <location>
        <begin position="16"/>
        <end position="242"/>
    </location>
</feature>
<keyword evidence="3" id="KW-1003">Cell membrane</keyword>
<dbReference type="KEGG" id="bpdz:BBN53_17755"/>
<accession>A0A0J6BVI6</accession>
<dbReference type="EMBL" id="CYTV01000004">
    <property type="protein sequence ID" value="CUI73962.1"/>
    <property type="molecule type" value="Genomic_DNA"/>
</dbReference>
<dbReference type="GO" id="GO:0005524">
    <property type="term" value="F:ATP binding"/>
    <property type="evidence" value="ECO:0007669"/>
    <property type="project" value="UniProtKB-KW"/>
</dbReference>
<dbReference type="PROSITE" id="PS00211">
    <property type="entry name" value="ABC_TRANSPORTER_1"/>
    <property type="match status" value="1"/>
</dbReference>
<comment type="similarity">
    <text evidence="1">Belongs to the ABC transporter superfamily.</text>
</comment>
<keyword evidence="4" id="KW-0547">Nucleotide-binding</keyword>
<dbReference type="PANTHER" id="PTHR42788">
    <property type="entry name" value="TAURINE IMPORT ATP-BINDING PROTEIN-RELATED"/>
    <property type="match status" value="1"/>
</dbReference>
<evidence type="ECO:0000256" key="4">
    <source>
        <dbReference type="ARBA" id="ARBA00022741"/>
    </source>
</evidence>
<evidence type="ECO:0000259" key="6">
    <source>
        <dbReference type="PROSITE" id="PS50893"/>
    </source>
</evidence>
<keyword evidence="3" id="KW-0472">Membrane</keyword>
<accession>A0A0M7F044</accession>
<evidence type="ECO:0000256" key="5">
    <source>
        <dbReference type="ARBA" id="ARBA00022840"/>
    </source>
</evidence>
<evidence type="ECO:0000313" key="8">
    <source>
        <dbReference type="EMBL" id="CUI73962.1"/>
    </source>
</evidence>
<dbReference type="RefSeq" id="WP_048026305.1">
    <property type="nucleotide sequence ID" value="NZ_CAJGUP010000078.1"/>
</dbReference>
<protein>
    <submittedName>
        <fullName evidence="7">ABC transporter ATP-binding protein</fullName>
    </submittedName>
    <submittedName>
        <fullName evidence="8">Aliphatic sulfonates import ATP-binding protein SsuB</fullName>
        <ecNumber evidence="8">3.6.3.-</ecNumber>
    </submittedName>
</protein>
<dbReference type="SUPFAM" id="SSF52540">
    <property type="entry name" value="P-loop containing nucleoside triphosphate hydrolases"/>
    <property type="match status" value="1"/>
</dbReference>
<reference evidence="7 10" key="2">
    <citation type="submission" date="2016-07" db="EMBL/GenBank/DDBJ databases">
        <title>Complete genome sequences of Bordetella pseudohinzii.</title>
        <authorList>
            <person name="Spilker T."/>
            <person name="Darrah R."/>
            <person name="LiPuma J.J."/>
        </authorList>
    </citation>
    <scope>NUCLEOTIDE SEQUENCE [LARGE SCALE GENOMIC DNA]</scope>
    <source>
        <strain evidence="7 10">HI4681</strain>
    </source>
</reference>
<dbReference type="Proteomes" id="UP000053096">
    <property type="component" value="Unassembled WGS sequence"/>
</dbReference>
<evidence type="ECO:0000313" key="7">
    <source>
        <dbReference type="EMBL" id="ANY17561.1"/>
    </source>
</evidence>
<organism evidence="8 9">
    <name type="scientific">Bordetella pseudohinzii</name>
    <dbReference type="NCBI Taxonomy" id="1331258"/>
    <lineage>
        <taxon>Bacteria</taxon>
        <taxon>Pseudomonadati</taxon>
        <taxon>Pseudomonadota</taxon>
        <taxon>Betaproteobacteria</taxon>
        <taxon>Burkholderiales</taxon>
        <taxon>Alcaligenaceae</taxon>
        <taxon>Bordetella</taxon>
    </lineage>
</organism>
<dbReference type="GO" id="GO:0016887">
    <property type="term" value="F:ATP hydrolysis activity"/>
    <property type="evidence" value="ECO:0007669"/>
    <property type="project" value="InterPro"/>
</dbReference>
<dbReference type="SMART" id="SM00382">
    <property type="entry name" value="AAA"/>
    <property type="match status" value="1"/>
</dbReference>
<dbReference type="EC" id="3.6.3.-" evidence="8"/>
<evidence type="ECO:0000256" key="1">
    <source>
        <dbReference type="ARBA" id="ARBA00005417"/>
    </source>
</evidence>
<dbReference type="InterPro" id="IPR050166">
    <property type="entry name" value="ABC_transporter_ATP-bind"/>
</dbReference>
<keyword evidence="10" id="KW-1185">Reference proteome</keyword>
<keyword evidence="8" id="KW-0378">Hydrolase</keyword>
<proteinExistence type="inferred from homology"/>
<dbReference type="InterPro" id="IPR027417">
    <property type="entry name" value="P-loop_NTPase"/>
</dbReference>
<dbReference type="PROSITE" id="PS50893">
    <property type="entry name" value="ABC_TRANSPORTER_2"/>
    <property type="match status" value="1"/>
</dbReference>
<name>A0A0J6BVI6_9BORD</name>
<dbReference type="OrthoDB" id="9783039at2"/>
<keyword evidence="5 8" id="KW-0067">ATP-binding</keyword>
<evidence type="ECO:0000256" key="2">
    <source>
        <dbReference type="ARBA" id="ARBA00022448"/>
    </source>
</evidence>
<gene>
    <name evidence="8" type="primary">ssuB_4</name>
    <name evidence="7" type="ORF">BBN53_17755</name>
    <name evidence="8" type="ORF">ERS370011_02008</name>
</gene>
<evidence type="ECO:0000313" key="10">
    <source>
        <dbReference type="Proteomes" id="UP000092950"/>
    </source>
</evidence>
<sequence>MSAQPVNGQPPSGITIAARGVGKRYGGEREVQALAGVDVQVPEGRFVSLLGPSGCGKSTFLRCVAGLEEVSEGSLSVYGKPVDGAPEGIGFVFQRDALLEWRSIRDNILLPIEFAGKRRQNYQAKTDALLEMTGLSAFADSYPRELSGGMRQRAAICRALVDDPRLLLMDEPFGALDAMTRDQMNAELQRIWLRTRNTVLFVTHGIAEAVFLGDVVMVFSPRPGTVREVIEIDLPRPRPLSIRETPAFGAYVARLRGLFQEMGLFQEPEVAR</sequence>